<feature type="region of interest" description="Disordered" evidence="1">
    <location>
        <begin position="326"/>
        <end position="346"/>
    </location>
</feature>
<dbReference type="InterPro" id="IPR025736">
    <property type="entry name" value="PucR_C-HTH_dom"/>
</dbReference>
<evidence type="ECO:0000256" key="1">
    <source>
        <dbReference type="SAM" id="MobiDB-lite"/>
    </source>
</evidence>
<protein>
    <submittedName>
        <fullName evidence="4">Transcriptional regulator, PucR family</fullName>
    </submittedName>
</protein>
<gene>
    <name evidence="4" type="ordered locus">Amir_2063</name>
</gene>
<dbReference type="STRING" id="446462.Amir_2063"/>
<dbReference type="InterPro" id="IPR012914">
    <property type="entry name" value="PucR_dom"/>
</dbReference>
<dbReference type="HOGENOM" id="CLU_017436_4_2_11"/>
<dbReference type="PANTHER" id="PTHR33744:SF17">
    <property type="entry name" value="CONSERVED PROTEIN"/>
    <property type="match status" value="1"/>
</dbReference>
<evidence type="ECO:0000313" key="5">
    <source>
        <dbReference type="Proteomes" id="UP000002213"/>
    </source>
</evidence>
<dbReference type="eggNOG" id="COG2508">
    <property type="taxonomic scope" value="Bacteria"/>
</dbReference>
<reference evidence="4 5" key="1">
    <citation type="journal article" date="2009" name="Stand. Genomic Sci.">
        <title>Complete genome sequence of Actinosynnema mirum type strain (101).</title>
        <authorList>
            <person name="Land M."/>
            <person name="Lapidus A."/>
            <person name="Mayilraj S."/>
            <person name="Chen F."/>
            <person name="Copeland A."/>
            <person name="Del Rio T.G."/>
            <person name="Nolan M."/>
            <person name="Lucas S."/>
            <person name="Tice H."/>
            <person name="Cheng J.F."/>
            <person name="Chertkov O."/>
            <person name="Bruce D."/>
            <person name="Goodwin L."/>
            <person name="Pitluck S."/>
            <person name="Rohde M."/>
            <person name="Goker M."/>
            <person name="Pati A."/>
            <person name="Ivanova N."/>
            <person name="Mavromatis K."/>
            <person name="Chen A."/>
            <person name="Palaniappan K."/>
            <person name="Hauser L."/>
            <person name="Chang Y.J."/>
            <person name="Jeffries C.C."/>
            <person name="Brettin T."/>
            <person name="Detter J.C."/>
            <person name="Han C."/>
            <person name="Chain P."/>
            <person name="Tindall B.J."/>
            <person name="Bristow J."/>
            <person name="Eisen J.A."/>
            <person name="Markowitz V."/>
            <person name="Hugenholtz P."/>
            <person name="Kyrpides N.C."/>
            <person name="Klenk H.P."/>
        </authorList>
    </citation>
    <scope>NUCLEOTIDE SEQUENCE [LARGE SCALE GENOMIC DNA]</scope>
    <source>
        <strain evidence="5">ATCC 29888 / DSM 43827 / JCM 3225 / NBRC 14064 / NCIMB 13271 / NRRL B-12336 / IMRU 3971 / 101</strain>
    </source>
</reference>
<sequence length="561" mass="57322">MLVGDLLRMPDLRLRARTGDRWLDRPVTGARTTELTDPGRYLDGGELVLSGLHWHRADADCAPFASALVGAGASALAASRAGAGELPDALVAACLAVGLPLLEVPEDVSFGAVAERVVLELAGGAGARLAGHRRLVAAAGEGLERLVAVGAAELGAPCRVLSTTGHLVAGPDLPQERRAALVRDYFDAERLPAAVRRTALLPVRARSTTGWLLAVDGGHAHDPTALELADLLALERARVLRERAAATRAATPLLRALTTAADDPATRAAAAGLPEDEPLLVVALSTSDGQDALPLLEELLAPLAPNAPAGLVATTAATAGTPIAAAPTAATKATKATATRPATTATAQPTAAATAAVKAAASPAAVSASAAKATATPASAPAPAGKAATPVTAIAVLHTPTDPSPALRQALRTALPALSGRRVLVGVSSPVRAAALRGAAQEARWALALAAERGARAEVVTGAEIAPHRLLLAAVPDQARADLRRRLLGPLLDHDAARGTDLLGTLRVFLDCSGSWTTTAARLHVHVNTLRYRVGRVEELLGVDLSRFDHRVDLFLALQAG</sequence>
<feature type="domain" description="Purine catabolism PurC-like" evidence="2">
    <location>
        <begin position="5"/>
        <end position="119"/>
    </location>
</feature>
<accession>C6WGU1</accession>
<keyword evidence="5" id="KW-1185">Reference proteome</keyword>
<evidence type="ECO:0000259" key="3">
    <source>
        <dbReference type="Pfam" id="PF13556"/>
    </source>
</evidence>
<name>C6WGU1_ACTMD</name>
<dbReference type="Proteomes" id="UP000002213">
    <property type="component" value="Chromosome"/>
</dbReference>
<organism evidence="4 5">
    <name type="scientific">Actinosynnema mirum (strain ATCC 29888 / DSM 43827 / JCM 3225 / NBRC 14064 / NCIMB 13271 / NRRL B-12336 / IMRU 3971 / 101)</name>
    <dbReference type="NCBI Taxonomy" id="446462"/>
    <lineage>
        <taxon>Bacteria</taxon>
        <taxon>Bacillati</taxon>
        <taxon>Actinomycetota</taxon>
        <taxon>Actinomycetes</taxon>
        <taxon>Pseudonocardiales</taxon>
        <taxon>Pseudonocardiaceae</taxon>
        <taxon>Actinosynnema</taxon>
    </lineage>
</organism>
<dbReference type="EMBL" id="CP001630">
    <property type="protein sequence ID" value="ACU36009.1"/>
    <property type="molecule type" value="Genomic_DNA"/>
</dbReference>
<evidence type="ECO:0000259" key="2">
    <source>
        <dbReference type="Pfam" id="PF07905"/>
    </source>
</evidence>
<dbReference type="InterPro" id="IPR051448">
    <property type="entry name" value="CdaR-like_regulators"/>
</dbReference>
<dbReference type="Pfam" id="PF07905">
    <property type="entry name" value="PucR"/>
    <property type="match status" value="1"/>
</dbReference>
<dbReference type="InterPro" id="IPR042070">
    <property type="entry name" value="PucR_C-HTH_sf"/>
</dbReference>
<feature type="domain" description="PucR C-terminal helix-turn-helix" evidence="3">
    <location>
        <begin position="502"/>
        <end position="560"/>
    </location>
</feature>
<proteinExistence type="predicted"/>
<dbReference type="AlphaFoldDB" id="C6WGU1"/>
<dbReference type="KEGG" id="ami:Amir_2063"/>
<evidence type="ECO:0000313" key="4">
    <source>
        <dbReference type="EMBL" id="ACU36009.1"/>
    </source>
</evidence>
<dbReference type="Gene3D" id="1.10.10.2840">
    <property type="entry name" value="PucR C-terminal helix-turn-helix domain"/>
    <property type="match status" value="1"/>
</dbReference>
<dbReference type="Pfam" id="PF13556">
    <property type="entry name" value="HTH_30"/>
    <property type="match status" value="1"/>
</dbReference>
<dbReference type="PANTHER" id="PTHR33744">
    <property type="entry name" value="CARBOHYDRATE DIACID REGULATOR"/>
    <property type="match status" value="1"/>
</dbReference>